<dbReference type="eggNOG" id="COG2920">
    <property type="taxonomic scope" value="Bacteria"/>
</dbReference>
<dbReference type="PANTHER" id="PTHR37010">
    <property type="entry name" value="SULFURTRANSFERASE TUSE"/>
    <property type="match status" value="1"/>
</dbReference>
<evidence type="ECO:0000313" key="5">
    <source>
        <dbReference type="EMBL" id="EFY07651.1"/>
    </source>
</evidence>
<comment type="similarity">
    <text evidence="3">Belongs to the dsrC/tusE family.</text>
</comment>
<reference evidence="5 6" key="1">
    <citation type="submission" date="2011-01" db="EMBL/GenBank/DDBJ databases">
        <authorList>
            <person name="Weinstock G."/>
            <person name="Sodergren E."/>
            <person name="Clifton S."/>
            <person name="Fulton L."/>
            <person name="Fulton B."/>
            <person name="Courtney L."/>
            <person name="Fronick C."/>
            <person name="Harrison M."/>
            <person name="Strong C."/>
            <person name="Farmer C."/>
            <person name="Delahaunty K."/>
            <person name="Markovic C."/>
            <person name="Hall O."/>
            <person name="Minx P."/>
            <person name="Tomlinson C."/>
            <person name="Mitreva M."/>
            <person name="Hou S."/>
            <person name="Chen J."/>
            <person name="Wollam A."/>
            <person name="Pepin K.H."/>
            <person name="Johnson M."/>
            <person name="Bhonagiri V."/>
            <person name="Zhang X."/>
            <person name="Suruliraj S."/>
            <person name="Warren W."/>
            <person name="Chinwalla A."/>
            <person name="Mardis E.R."/>
            <person name="Wilson R.K."/>
        </authorList>
    </citation>
    <scope>NUCLEOTIDE SEQUENCE [LARGE SCALE GENOMIC DNA]</scope>
    <source>
        <strain evidence="6">DSM 22608 / JCM 16073 / KCTC 15190 / YIT 12066</strain>
    </source>
</reference>
<protein>
    <recommendedName>
        <fullName evidence="3">Sulfurtransferase</fullName>
        <ecNumber evidence="3">2.8.1.-</ecNumber>
    </recommendedName>
</protein>
<dbReference type="STRING" id="762983.HMPREF9444_00557"/>
<dbReference type="GO" id="GO:0016740">
    <property type="term" value="F:transferase activity"/>
    <property type="evidence" value="ECO:0007669"/>
    <property type="project" value="UniProtKB-KW"/>
</dbReference>
<dbReference type="NCBIfam" id="TIGR03342">
    <property type="entry name" value="dsrC_tusE_dsvC"/>
    <property type="match status" value="1"/>
</dbReference>
<dbReference type="GO" id="GO:0002143">
    <property type="term" value="P:tRNA wobble position uridine thiolation"/>
    <property type="evidence" value="ECO:0007669"/>
    <property type="project" value="TreeGrafter"/>
</dbReference>
<dbReference type="RefSeq" id="WP_009142776.1">
    <property type="nucleotide sequence ID" value="NZ_GL830963.1"/>
</dbReference>
<organism evidence="5 6">
    <name type="scientific">Succinatimonas hippei (strain DSM 22608 / JCM 16073 / KCTC 15190 / YIT 12066)</name>
    <dbReference type="NCBI Taxonomy" id="762983"/>
    <lineage>
        <taxon>Bacteria</taxon>
        <taxon>Pseudomonadati</taxon>
        <taxon>Pseudomonadota</taxon>
        <taxon>Gammaproteobacteria</taxon>
        <taxon>Aeromonadales</taxon>
        <taxon>Succinivibrionaceae</taxon>
        <taxon>Succinatimonas</taxon>
    </lineage>
</organism>
<dbReference type="InterPro" id="IPR007453">
    <property type="entry name" value="DsrC/TusE"/>
</dbReference>
<dbReference type="InterPro" id="IPR043163">
    <property type="entry name" value="DsrC-like_N"/>
</dbReference>
<comment type="caution">
    <text evidence="5">The sequence shown here is derived from an EMBL/GenBank/DDBJ whole genome shotgun (WGS) entry which is preliminary data.</text>
</comment>
<keyword evidence="2" id="KW-0963">Cytoplasm</keyword>
<dbReference type="PIRSF" id="PIRSF006223">
    <property type="entry name" value="DsrC_TusE"/>
    <property type="match status" value="1"/>
</dbReference>
<dbReference type="AlphaFoldDB" id="E8LIK6"/>
<keyword evidence="3" id="KW-0808">Transferase</keyword>
<evidence type="ECO:0000256" key="4">
    <source>
        <dbReference type="PIRSR" id="PIRSR006223-50"/>
    </source>
</evidence>
<name>E8LIK6_SUCHY</name>
<comment type="subcellular location">
    <subcellularLocation>
        <location evidence="1">Cytoplasm</location>
    </subcellularLocation>
</comment>
<evidence type="ECO:0000256" key="1">
    <source>
        <dbReference type="ARBA" id="ARBA00004496"/>
    </source>
</evidence>
<sequence length="110" mass="12303">MSFSYNGRVFLTDSEGFLLNKDEWSENLMLFMAQNLGLTLTEQHKIVIYEVRAYYKEYATTPAMRVLITTLKKKGHTDLASSVTLARLFPDGAAKTAAKLAGLPKPVKCI</sequence>
<gene>
    <name evidence="5" type="primary">tusE</name>
    <name evidence="5" type="ORF">HMPREF9444_00557</name>
</gene>
<proteinExistence type="inferred from homology"/>
<accession>E8LIK6</accession>
<comment type="function">
    <text evidence="3">Part of a sulfur-relay system.</text>
</comment>
<dbReference type="PANTHER" id="PTHR37010:SF1">
    <property type="entry name" value="SULFURTRANSFERASE TUSE"/>
    <property type="match status" value="1"/>
</dbReference>
<dbReference type="Gene3D" id="3.30.1420.10">
    <property type="match status" value="1"/>
</dbReference>
<dbReference type="Gene3D" id="1.10.10.370">
    <property type="entry name" value="DsrC-like protein, C-terminal domain"/>
    <property type="match status" value="1"/>
</dbReference>
<feature type="active site" description="Cysteine persulfide intermediate" evidence="4">
    <location>
        <position position="109"/>
    </location>
</feature>
<evidence type="ECO:0000256" key="2">
    <source>
        <dbReference type="ARBA" id="ARBA00022490"/>
    </source>
</evidence>
<dbReference type="GO" id="GO:0005737">
    <property type="term" value="C:cytoplasm"/>
    <property type="evidence" value="ECO:0007669"/>
    <property type="project" value="UniProtKB-SubCell"/>
</dbReference>
<dbReference type="OrthoDB" id="9786347at2"/>
<dbReference type="GO" id="GO:0097163">
    <property type="term" value="F:sulfur carrier activity"/>
    <property type="evidence" value="ECO:0007669"/>
    <property type="project" value="TreeGrafter"/>
</dbReference>
<dbReference type="Proteomes" id="UP000018458">
    <property type="component" value="Unassembled WGS sequence"/>
</dbReference>
<evidence type="ECO:0000256" key="3">
    <source>
        <dbReference type="PIRNR" id="PIRNR006223"/>
    </source>
</evidence>
<dbReference type="InterPro" id="IPR042072">
    <property type="entry name" value="DsrC-like_C"/>
</dbReference>
<evidence type="ECO:0000313" key="6">
    <source>
        <dbReference type="Proteomes" id="UP000018458"/>
    </source>
</evidence>
<dbReference type="EMBL" id="AEVO01000025">
    <property type="protein sequence ID" value="EFY07651.1"/>
    <property type="molecule type" value="Genomic_DNA"/>
</dbReference>
<keyword evidence="6" id="KW-1185">Reference proteome</keyword>
<dbReference type="InterPro" id="IPR025526">
    <property type="entry name" value="DsrC-like_dom_sf"/>
</dbReference>
<dbReference type="SUPFAM" id="SSF69721">
    <property type="entry name" value="DsrC, the gamma subunit of dissimilatory sulfite reductase"/>
    <property type="match status" value="1"/>
</dbReference>
<dbReference type="Pfam" id="PF04358">
    <property type="entry name" value="DsrC"/>
    <property type="match status" value="1"/>
</dbReference>
<dbReference type="EC" id="2.8.1.-" evidence="3"/>
<dbReference type="HOGENOM" id="CLU_153199_1_0_6"/>